<dbReference type="InterPro" id="IPR002110">
    <property type="entry name" value="Ankyrin_rpt"/>
</dbReference>
<gene>
    <name evidence="3" type="ORF">H072_3124</name>
</gene>
<name>S8AIN6_DACHA</name>
<organism evidence="3 4">
    <name type="scientific">Dactylellina haptotyla (strain CBS 200.50)</name>
    <name type="common">Nematode-trapping fungus</name>
    <name type="synonym">Monacrosporium haptotylum</name>
    <dbReference type="NCBI Taxonomy" id="1284197"/>
    <lineage>
        <taxon>Eukaryota</taxon>
        <taxon>Fungi</taxon>
        <taxon>Dikarya</taxon>
        <taxon>Ascomycota</taxon>
        <taxon>Pezizomycotina</taxon>
        <taxon>Orbiliomycetes</taxon>
        <taxon>Orbiliales</taxon>
        <taxon>Orbiliaceae</taxon>
        <taxon>Dactylellina</taxon>
    </lineage>
</organism>
<dbReference type="HOGENOM" id="CLU_002709_0_0_1"/>
<dbReference type="SUPFAM" id="SSF48403">
    <property type="entry name" value="Ankyrin repeat"/>
    <property type="match status" value="2"/>
</dbReference>
<dbReference type="Pfam" id="PF24883">
    <property type="entry name" value="NPHP3_N"/>
    <property type="match status" value="1"/>
</dbReference>
<dbReference type="Proteomes" id="UP000015100">
    <property type="component" value="Unassembled WGS sequence"/>
</dbReference>
<protein>
    <recommendedName>
        <fullName evidence="2">Nephrocystin 3-like N-terminal domain-containing protein</fullName>
    </recommendedName>
</protein>
<reference evidence="3 4" key="1">
    <citation type="journal article" date="2013" name="PLoS Genet.">
        <title>Genomic mechanisms accounting for the adaptation to parasitism in nematode-trapping fungi.</title>
        <authorList>
            <person name="Meerupati T."/>
            <person name="Andersson K.M."/>
            <person name="Friman E."/>
            <person name="Kumar D."/>
            <person name="Tunlid A."/>
            <person name="Ahren D."/>
        </authorList>
    </citation>
    <scope>NUCLEOTIDE SEQUENCE [LARGE SCALE GENOMIC DNA]</scope>
    <source>
        <strain evidence="3 4">CBS 200.50</strain>
    </source>
</reference>
<keyword evidence="4" id="KW-1185">Reference proteome</keyword>
<dbReference type="PANTHER" id="PTHR10039">
    <property type="entry name" value="AMELOGENIN"/>
    <property type="match status" value="1"/>
</dbReference>
<comment type="caution">
    <text evidence="3">The sequence shown here is derived from an EMBL/GenBank/DDBJ whole genome shotgun (WGS) entry which is preliminary data.</text>
</comment>
<proteinExistence type="predicted"/>
<dbReference type="InterPro" id="IPR036770">
    <property type="entry name" value="Ankyrin_rpt-contain_sf"/>
</dbReference>
<dbReference type="Gene3D" id="1.25.40.20">
    <property type="entry name" value="Ankyrin repeat-containing domain"/>
    <property type="match status" value="2"/>
</dbReference>
<reference evidence="4" key="2">
    <citation type="submission" date="2013-04" db="EMBL/GenBank/DDBJ databases">
        <title>Genomic mechanisms accounting for the adaptation to parasitism in nematode-trapping fungi.</title>
        <authorList>
            <person name="Ahren D.G."/>
        </authorList>
    </citation>
    <scope>NUCLEOTIDE SEQUENCE [LARGE SCALE GENOMIC DNA]</scope>
    <source>
        <strain evidence="4">CBS 200.50</strain>
    </source>
</reference>
<evidence type="ECO:0000313" key="3">
    <source>
        <dbReference type="EMBL" id="EPS42850.1"/>
    </source>
</evidence>
<dbReference type="OMA" id="DISTWIR"/>
<sequence length="1709" mass="195978">MAPDKAKTPFLACYTEARQQFRESTVESLKANSIQIKQLDIFLNPNDADGGEFDKLQDECKKLARDGEKNKLDGDKASSLLSNLERIKTLGDAVISMAPETVSIVWFGISSIITIATIGLEIRLMICGACTSITAMVQDCLRWEILSREVKSKDVEDASGPATKRPGLQTNIWESGVTGLLCNIFDFLWHAQPHRDPSRLKRLRSTIKEAFSKDLQQRVDTLTETYEKLVNLAQSQFKELVLENEKETRGKLLRIREDLKKSVGIASAMLESLQCDTLRAELNLQRAKVAESRAHQLYFEALNDRAKIILDQRKGHIADWLFGDPEYKEWSALKTETSSQNIKLLCLDSPRGHGKSTAMLCIKRRLQGTLLPDNKRPVVLFFFFKKGDQEVQNARTALQSILYQLLGREELRNNSTYLAKCIEILNPDFGTSEEEQKAGSSTTYAYAYDPTSIKSLCGIIRLIGELLPRVYLIVDALDECQDRQEKHLVPYLRSIVGSDQTNIRLILSFRNTINIDPELSLTLPIDPAKDTQNRDAEAANLEPWISHVHITAEKNSLDLRAYLTHDISRLLDRRINSKLYSDYYEQELNRLVDIMHKKANGDFALARLILANLKKPSKLSLDDKIKQLPAAIGEIYMSALESLKAEEQELVVTGLKWIVWGVSNFTVVELSDHYREVYRNDEDKSWNARPSQGSQLNIESTTESLIDRPQMSDEMDEPEIREIIHHLETIGQDFFRLEKHTGLVNVDISIREWIQDDSKTGSKSEARKTKGFDRYRNEMGATVFKFTLTPSFVQYGDTLSELFDEREAQMSISVEILRTLNNQAFQDRYMPWNPKWLQGIRVPIPNTRLRYEIAHWQDHLKILDKWWNEDCINDPWWSELLLQISIFVKRENWYRWALQPVEIQIRDPYHSPTVEPREMVITKLISDSPIHIASTFGLNIMLDYLLRQVSNEAPEFSKHGWRENLEFLETKVGGGKKLEEYRQRLQDMDYEPANRPNSWGLTPLVLAAPHPKTVEVLIKHGADANGSAYEWKIRGLYKYREKVALLWVLARSANKEQAKDLRSLLETAKILMKNGASLKVKDGDEITPLHYAALIQNLDFFKLICFSGDWNIQQADANGKTPLHFLFQQPPETKSKTQEVLEICHILVKMSERDGGAERLVNAQDINSRSPLVAAVDTLFLEGVEKLVELGVDVRDDDKLGNTCFHQLAMIGRSKRNSSEVAAIADILFDHGLDFKEPNQTQRAPFVLAWQAQNDIFLEWLLKKYASDSIEPGHEGEHPFLFISTPKGGNVFHFCCRSPVERGLFELIENHIPKEIILAGLREKNREGETPLICAARECPAAIEWLLKLAPELVNHRNNDGRTALDLYVETVSRNLPDNDEYGVRNWRIKISADTFPLLFRSTQPVERLTLFEDPFLTEKTRQEALRSLMNEDIVNFTREDITDEHGWSFLEIMTAWGFQPESLGNTERIARTSRILPPSKFSTTEVHKRVEILNDGLSLKSPSHKKRKAIFCSLNHPIPLNDNFYFECTFHLSDRFDEIYNPLRSDVYQTGLSIGPMGASGPERFWTVLSLHQMGVSSARSRDRYSLWRYTVGNPTPTTTEDEDELESGEIPEQKVPSVTFGLYTSMKRRHMVFTLNGHALPTSFVVPPERYYVQIVVESLYPDCSLNFGAEPFLFQPANEVGFLAREDYLYDEFHRRIHYATWPRPR</sequence>
<dbReference type="EMBL" id="AQGS01000096">
    <property type="protein sequence ID" value="EPS42850.1"/>
    <property type="molecule type" value="Genomic_DNA"/>
</dbReference>
<keyword evidence="1" id="KW-0677">Repeat</keyword>
<evidence type="ECO:0000259" key="2">
    <source>
        <dbReference type="Pfam" id="PF24883"/>
    </source>
</evidence>
<dbReference type="InterPro" id="IPR043136">
    <property type="entry name" value="B30.2/SPRY_sf"/>
</dbReference>
<feature type="domain" description="Nephrocystin 3-like N-terminal" evidence="2">
    <location>
        <begin position="319"/>
        <end position="508"/>
    </location>
</feature>
<accession>S8AIN6</accession>
<dbReference type="Gene3D" id="2.60.120.920">
    <property type="match status" value="1"/>
</dbReference>
<dbReference type="eggNOG" id="KOG4177">
    <property type="taxonomic scope" value="Eukaryota"/>
</dbReference>
<evidence type="ECO:0000313" key="4">
    <source>
        <dbReference type="Proteomes" id="UP000015100"/>
    </source>
</evidence>
<dbReference type="OrthoDB" id="5366436at2759"/>
<dbReference type="InterPro" id="IPR056884">
    <property type="entry name" value="NPHP3-like_N"/>
</dbReference>
<evidence type="ECO:0000256" key="1">
    <source>
        <dbReference type="ARBA" id="ARBA00022737"/>
    </source>
</evidence>
<dbReference type="STRING" id="1284197.S8AIN6"/>
<dbReference type="SMART" id="SM00248">
    <property type="entry name" value="ANK"/>
    <property type="match status" value="6"/>
</dbReference>